<dbReference type="GeneID" id="93645345"/>
<dbReference type="EMBL" id="CP009920">
    <property type="protein sequence ID" value="AJI21707.1"/>
    <property type="molecule type" value="Genomic_DNA"/>
</dbReference>
<keyword evidence="1" id="KW-0474">Menaquinone biosynthesis</keyword>
<feature type="domain" description="AB hydrolase-1" evidence="2">
    <location>
        <begin position="20"/>
        <end position="254"/>
    </location>
</feature>
<keyword evidence="1 3" id="KW-0456">Lyase</keyword>
<dbReference type="GO" id="GO:0009234">
    <property type="term" value="P:menaquinone biosynthetic process"/>
    <property type="evidence" value="ECO:0007669"/>
    <property type="project" value="UniProtKB-UniRule"/>
</dbReference>
<proteinExistence type="inferred from homology"/>
<evidence type="ECO:0000313" key="3">
    <source>
        <dbReference type="EMBL" id="AJI21707.1"/>
    </source>
</evidence>
<dbReference type="PANTHER" id="PTHR42916:SF1">
    <property type="entry name" value="PROTEIN PHYLLO, CHLOROPLASTIC"/>
    <property type="match status" value="1"/>
</dbReference>
<dbReference type="KEGG" id="bmeg:BG04_1879"/>
<protein>
    <recommendedName>
        <fullName evidence="1">Putative 2-succinyl-6-hydroxy-2,4-cyclohexadiene-1-carboxylate synthase</fullName>
        <shortName evidence="1">SHCHC synthase</shortName>
        <ecNumber evidence="1">4.2.99.20</ecNumber>
    </recommendedName>
</protein>
<dbReference type="HAMAP" id="MF_01660">
    <property type="entry name" value="MenH"/>
    <property type="match status" value="1"/>
</dbReference>
<dbReference type="PRINTS" id="PR00111">
    <property type="entry name" value="ABHYDROLASE"/>
</dbReference>
<dbReference type="Proteomes" id="UP000031829">
    <property type="component" value="Chromosome"/>
</dbReference>
<dbReference type="Gene3D" id="3.40.50.1820">
    <property type="entry name" value="alpha/beta hydrolase"/>
    <property type="match status" value="1"/>
</dbReference>
<evidence type="ECO:0000259" key="2">
    <source>
        <dbReference type="Pfam" id="PF00561"/>
    </source>
</evidence>
<comment type="pathway">
    <text evidence="1">Quinol/quinone metabolism; 1,4-dihydroxy-2-naphthoate biosynthesis; 1,4-dihydroxy-2-naphthoate from chorismate: step 3/7.</text>
</comment>
<dbReference type="EC" id="4.2.99.20" evidence="1"/>
<dbReference type="InterPro" id="IPR000073">
    <property type="entry name" value="AB_hydrolase_1"/>
</dbReference>
<dbReference type="Pfam" id="PF00561">
    <property type="entry name" value="Abhydrolase_1"/>
    <property type="match status" value="1"/>
</dbReference>
<dbReference type="InterPro" id="IPR029058">
    <property type="entry name" value="AB_hydrolase_fold"/>
</dbReference>
<dbReference type="InterPro" id="IPR000639">
    <property type="entry name" value="Epox_hydrolase-like"/>
</dbReference>
<dbReference type="GO" id="GO:0070205">
    <property type="term" value="F:2-succinyl-6-hydroxy-2,4-cyclohexadiene-1-carboxylate synthase activity"/>
    <property type="evidence" value="ECO:0007669"/>
    <property type="project" value="UniProtKB-UniRule"/>
</dbReference>
<gene>
    <name evidence="1 3" type="primary">menH</name>
    <name evidence="3" type="ORF">BG04_1879</name>
</gene>
<evidence type="ECO:0000313" key="4">
    <source>
        <dbReference type="Proteomes" id="UP000031829"/>
    </source>
</evidence>
<comment type="subunit">
    <text evidence="1">Monomer.</text>
</comment>
<organism evidence="3 4">
    <name type="scientific">Priestia megaterium (strain ATCC 14581 / DSM 32 / CCUG 1817 / JCM 2506 / NBRC 15308 / NCIMB 9376 / NCTC 10342 / NRRL B-14308 / VKM B-512 / Ford 19)</name>
    <name type="common">Bacillus megaterium</name>
    <dbReference type="NCBI Taxonomy" id="1348623"/>
    <lineage>
        <taxon>Bacteria</taxon>
        <taxon>Bacillati</taxon>
        <taxon>Bacillota</taxon>
        <taxon>Bacilli</taxon>
        <taxon>Bacillales</taxon>
        <taxon>Bacillaceae</taxon>
        <taxon>Priestia</taxon>
    </lineage>
</organism>
<dbReference type="RefSeq" id="WP_034648566.1">
    <property type="nucleotide sequence ID" value="NZ_BCVB01000008.1"/>
</dbReference>
<dbReference type="AlphaFoldDB" id="A0A0B6AKW5"/>
<dbReference type="PRINTS" id="PR00412">
    <property type="entry name" value="EPOXHYDRLASE"/>
</dbReference>
<dbReference type="InterPro" id="IPR022485">
    <property type="entry name" value="SHCHC_synthase_MenH"/>
</dbReference>
<accession>A0A0B6AKW5</accession>
<comment type="similarity">
    <text evidence="1">Belongs to the AB hydrolase superfamily. MenH family.</text>
</comment>
<comment type="function">
    <text evidence="1">Catalyzes a proton abstraction reaction that results in 2,5-elimination of pyruvate from 2-succinyl-5-enolpyruvyl-6-hydroxy-3-cyclohexene-1-carboxylate (SEPHCHC) and the formation of 2-succinyl-6-hydroxy-2,4-cyclohexadiene-1-carboxylate (SHCHC).</text>
</comment>
<comment type="catalytic activity">
    <reaction evidence="1">
        <text>5-enolpyruvoyl-6-hydroxy-2-succinyl-cyclohex-3-ene-1-carboxylate = (1R,6R)-6-hydroxy-2-succinyl-cyclohexa-2,4-diene-1-carboxylate + pyruvate</text>
        <dbReference type="Rhea" id="RHEA:25597"/>
        <dbReference type="ChEBI" id="CHEBI:15361"/>
        <dbReference type="ChEBI" id="CHEBI:58689"/>
        <dbReference type="ChEBI" id="CHEBI:58818"/>
        <dbReference type="EC" id="4.2.99.20"/>
    </reaction>
</comment>
<name>A0A0B6AKW5_PRIM2</name>
<dbReference type="NCBIfam" id="TIGR03695">
    <property type="entry name" value="menH_SHCHC"/>
    <property type="match status" value="1"/>
</dbReference>
<reference evidence="3 4" key="1">
    <citation type="journal article" date="2015" name="Genome Announc.">
        <title>Complete genome sequences for 35 biothreat assay-relevant bacillus species.</title>
        <authorList>
            <person name="Johnson S.L."/>
            <person name="Daligault H.E."/>
            <person name="Davenport K.W."/>
            <person name="Jaissle J."/>
            <person name="Frey K.G."/>
            <person name="Ladner J.T."/>
            <person name="Broomall S.M."/>
            <person name="Bishop-Lilly K.A."/>
            <person name="Bruce D.C."/>
            <person name="Gibbons H.S."/>
            <person name="Coyne S.R."/>
            <person name="Lo C.C."/>
            <person name="Meincke L."/>
            <person name="Munk A.C."/>
            <person name="Koroleva G.I."/>
            <person name="Rosenzweig C.N."/>
            <person name="Palacios G.F."/>
            <person name="Redden C.L."/>
            <person name="Minogue T.D."/>
            <person name="Chain P.S."/>
        </authorList>
    </citation>
    <scope>NUCLEOTIDE SEQUENCE [LARGE SCALE GENOMIC DNA]</scope>
    <source>
        <strain evidence="4">ATCC 14581 / DSM 32 / JCM 2506 / NBRC 15308 / NCIMB 9376 / NCTC 10342 / NRRL B-14308 / VKM B-512</strain>
    </source>
</reference>
<dbReference type="HOGENOM" id="CLU_020336_50_4_9"/>
<evidence type="ECO:0000256" key="1">
    <source>
        <dbReference type="HAMAP-Rule" id="MF_01660"/>
    </source>
</evidence>
<dbReference type="UniPathway" id="UPA01057">
    <property type="reaction ID" value="UER00900"/>
</dbReference>
<sequence>MRYKLSGVSYHVHTEGKGEPLLLLHGFTGSSQTWRTFMKKFVKDYQVIAVDIIGHGQSAAPKEIKPYSMEAVVEALHELLQQLSLSQVNVIGYSMGGRLALSFAQRYPHHVKKLVLESASPGLKTREEQKLRKEKDEQLASRIMKNGIEEFVKFWEEIPLFRSQKQLPSHVQEAVRKERLSHTEIGLSNSLKGMGTGVQPSLWEKLDDLLMPVLLITGEVDQKFCLISKEMQTLIPNATSRIILGTGHAIHVEQPEIFGRIVSEFLATT</sequence>
<dbReference type="PANTHER" id="PTHR42916">
    <property type="entry name" value="2-SUCCINYL-5-ENOLPYRUVYL-6-HYDROXY-3-CYCLOHEXENE-1-CARBOXYLATE SYNTHASE"/>
    <property type="match status" value="1"/>
</dbReference>
<dbReference type="SUPFAM" id="SSF53474">
    <property type="entry name" value="alpha/beta-Hydrolases"/>
    <property type="match status" value="1"/>
</dbReference>
<comment type="pathway">
    <text evidence="1">Quinol/quinone metabolism; menaquinone biosynthesis.</text>
</comment>
<dbReference type="UniPathway" id="UPA00079"/>